<feature type="modified residue" description="4-aspartylphosphate" evidence="2">
    <location>
        <position position="69"/>
    </location>
</feature>
<dbReference type="EMBL" id="AP018694">
    <property type="protein sequence ID" value="BBE17628.1"/>
    <property type="molecule type" value="Genomic_DNA"/>
</dbReference>
<accession>A0A5K7S7U1</accession>
<dbReference type="SUPFAM" id="SSF52172">
    <property type="entry name" value="CheY-like"/>
    <property type="match status" value="1"/>
</dbReference>
<keyword evidence="5" id="KW-1185">Reference proteome</keyword>
<dbReference type="InterPro" id="IPR011006">
    <property type="entry name" value="CheY-like_superfamily"/>
</dbReference>
<evidence type="ECO:0000256" key="1">
    <source>
        <dbReference type="ARBA" id="ARBA00022553"/>
    </source>
</evidence>
<dbReference type="CDD" id="cd00156">
    <property type="entry name" value="REC"/>
    <property type="match status" value="1"/>
</dbReference>
<dbReference type="Proteomes" id="UP001193389">
    <property type="component" value="Chromosome"/>
</dbReference>
<dbReference type="Pfam" id="PF00072">
    <property type="entry name" value="Response_reg"/>
    <property type="match status" value="1"/>
</dbReference>
<name>A0A5K7S7U1_9BACT</name>
<keyword evidence="1 2" id="KW-0597">Phosphoprotein</keyword>
<dbReference type="InterPro" id="IPR001789">
    <property type="entry name" value="Sig_transdc_resp-reg_receiver"/>
</dbReference>
<dbReference type="Pfam" id="PF08665">
    <property type="entry name" value="PglZ"/>
    <property type="match status" value="1"/>
</dbReference>
<dbReference type="PANTHER" id="PTHR44591:SF3">
    <property type="entry name" value="RESPONSE REGULATORY DOMAIN-CONTAINING PROTEIN"/>
    <property type="match status" value="1"/>
</dbReference>
<protein>
    <submittedName>
        <fullName evidence="4">Response regulator</fullName>
    </submittedName>
</protein>
<evidence type="ECO:0000313" key="5">
    <source>
        <dbReference type="Proteomes" id="UP001193389"/>
    </source>
</evidence>
<dbReference type="PROSITE" id="PS50110">
    <property type="entry name" value="RESPONSE_REGULATORY"/>
    <property type="match status" value="1"/>
</dbReference>
<dbReference type="SUPFAM" id="SSF53649">
    <property type="entry name" value="Alkaline phosphatase-like"/>
    <property type="match status" value="1"/>
</dbReference>
<dbReference type="KEGG" id="anf:AQPE_1785"/>
<feature type="domain" description="Response regulatory" evidence="3">
    <location>
        <begin position="20"/>
        <end position="134"/>
    </location>
</feature>
<dbReference type="SMART" id="SM00448">
    <property type="entry name" value="REC"/>
    <property type="match status" value="1"/>
</dbReference>
<dbReference type="Gene3D" id="3.40.50.2300">
    <property type="match status" value="1"/>
</dbReference>
<dbReference type="Gene3D" id="3.40.720.10">
    <property type="entry name" value="Alkaline Phosphatase, subunit A"/>
    <property type="match status" value="1"/>
</dbReference>
<evidence type="ECO:0000259" key="3">
    <source>
        <dbReference type="PROSITE" id="PS50110"/>
    </source>
</evidence>
<dbReference type="InterPro" id="IPR017850">
    <property type="entry name" value="Alkaline_phosphatase_core_sf"/>
</dbReference>
<sequence>MRIQKSIFIQIKFMQLKKTRILWTDDEIDSLHAHIIFLEEKGFDVVTANNGTDAIEMVKSDFFDIIFLDENMPGLSGLQTLNEIKALNPNVPVVMITKSEEEDIMEEAIGSKMADYLIKPVNPKQILHSIKKNVDQRRLVTERTNTAYRTEFSKIGMQISDKLSFDEWVDIYKKLVFWELELSSSEDSAMDEVLKMQKAEANNSFAKYIRNNYQSWFGKNPVGRPLLSPDIFKKKVIPQVDSGNKVFVLVIDNLRYDQYRVLATVLNNYYRVEEEDLYCSILPTATMYARNSMFAGLMPSEIERLFPQFWEDDDNEGHKNRFEHELLQTQLARLGKNYKLFFEKIGGIRGSRTLTDYIGNILQNDLSVMVFNFVDMISHARTEMDMIKELASDESAYRSLTLSWFNHSSLLDLLKLLAENKVTVVLTTDHGTIRVDNALKVIGDRETNTNLRYKLGRNLNYNSKSIYDIKTPATIYLPSRNVSTSYIFAANTDFFAYPNNYNHFAQYYRNTYQHGGISLEEMIIPVVTMTPK</sequence>
<dbReference type="AlphaFoldDB" id="A0A5K7S7U1"/>
<proteinExistence type="predicted"/>
<reference evidence="4" key="1">
    <citation type="journal article" date="2020" name="Int. J. Syst. Evol. Microbiol.">
        <title>Aquipluma nitroreducens gen. nov. sp. nov., a novel facultatively anaerobic bacterium isolated from a freshwater lake.</title>
        <authorList>
            <person name="Watanabe M."/>
            <person name="Kojima H."/>
            <person name="Fukui M."/>
        </authorList>
    </citation>
    <scope>NUCLEOTIDE SEQUENCE</scope>
    <source>
        <strain evidence="4">MeG22</strain>
    </source>
</reference>
<dbReference type="GO" id="GO:0000160">
    <property type="term" value="P:phosphorelay signal transduction system"/>
    <property type="evidence" value="ECO:0007669"/>
    <property type="project" value="InterPro"/>
</dbReference>
<evidence type="ECO:0000256" key="2">
    <source>
        <dbReference type="PROSITE-ProRule" id="PRU00169"/>
    </source>
</evidence>
<gene>
    <name evidence="4" type="ORF">AQPE_1785</name>
</gene>
<dbReference type="InterPro" id="IPR050595">
    <property type="entry name" value="Bact_response_regulator"/>
</dbReference>
<evidence type="ECO:0000313" key="4">
    <source>
        <dbReference type="EMBL" id="BBE17628.1"/>
    </source>
</evidence>
<dbReference type="PANTHER" id="PTHR44591">
    <property type="entry name" value="STRESS RESPONSE REGULATOR PROTEIN 1"/>
    <property type="match status" value="1"/>
</dbReference>
<organism evidence="4 5">
    <name type="scientific">Aquipluma nitroreducens</name>
    <dbReference type="NCBI Taxonomy" id="2010828"/>
    <lineage>
        <taxon>Bacteria</taxon>
        <taxon>Pseudomonadati</taxon>
        <taxon>Bacteroidota</taxon>
        <taxon>Bacteroidia</taxon>
        <taxon>Marinilabiliales</taxon>
        <taxon>Prolixibacteraceae</taxon>
        <taxon>Aquipluma</taxon>
    </lineage>
</organism>